<dbReference type="GeneID" id="56083282"/>
<keyword evidence="2" id="KW-1185">Reference proteome</keyword>
<organism evidence="1 2">
    <name type="scientific">Halosimplex pelagicum</name>
    <dbReference type="NCBI Taxonomy" id="869886"/>
    <lineage>
        <taxon>Archaea</taxon>
        <taxon>Methanobacteriati</taxon>
        <taxon>Methanobacteriota</taxon>
        <taxon>Stenosarchaea group</taxon>
        <taxon>Halobacteria</taxon>
        <taxon>Halobacteriales</taxon>
        <taxon>Haloarculaceae</taxon>
        <taxon>Halosimplex</taxon>
    </lineage>
</organism>
<proteinExistence type="predicted"/>
<evidence type="ECO:0000313" key="2">
    <source>
        <dbReference type="Proteomes" id="UP000509346"/>
    </source>
</evidence>
<dbReference type="Proteomes" id="UP000509346">
    <property type="component" value="Chromosome"/>
</dbReference>
<protein>
    <submittedName>
        <fullName evidence="1">Uncharacterized protein</fullName>
    </submittedName>
</protein>
<dbReference type="RefSeq" id="WP_179922718.1">
    <property type="nucleotide sequence ID" value="NZ_CP058909.1"/>
</dbReference>
<sequence>MDTPDCVDGHVFHEEDITPGAICRRCWVDDGEVTFSDWFAVVSAPKTSDHGSKYVEIVWLDGEDAGILDRHFLRDLGVKPPYRAVCEKHSLEIPEQFIAKRTIISTLTRWLL</sequence>
<name>A0A7D5T9V8_9EURY</name>
<dbReference type="EMBL" id="CP058909">
    <property type="protein sequence ID" value="QLH82250.1"/>
    <property type="molecule type" value="Genomic_DNA"/>
</dbReference>
<reference evidence="1 2" key="1">
    <citation type="submission" date="2020-07" db="EMBL/GenBank/DDBJ databases">
        <title>Halosimplex litoreum sp. nov. and Halosimplex rubrum sp. nov., isolated from different salt environments.</title>
        <authorList>
            <person name="Cui H."/>
        </authorList>
    </citation>
    <scope>NUCLEOTIDE SEQUENCE [LARGE SCALE GENOMIC DNA]</scope>
    <source>
        <strain evidence="1 2">R2</strain>
    </source>
</reference>
<evidence type="ECO:0000313" key="1">
    <source>
        <dbReference type="EMBL" id="QLH82250.1"/>
    </source>
</evidence>
<dbReference type="AlphaFoldDB" id="A0A7D5T9V8"/>
<gene>
    <name evidence="1" type="ORF">HZS54_11795</name>
</gene>
<dbReference type="KEGG" id="hpel:HZS54_11795"/>
<accession>A0A7D5T9V8</accession>